<dbReference type="Proteomes" id="UP001445076">
    <property type="component" value="Unassembled WGS sequence"/>
</dbReference>
<feature type="non-terminal residue" evidence="7">
    <location>
        <position position="1"/>
    </location>
</feature>
<dbReference type="PANTHER" id="PTHR43461:SF1">
    <property type="entry name" value="TRANSMEMBRANE PROTEIN 256"/>
    <property type="match status" value="1"/>
</dbReference>
<dbReference type="AlphaFoldDB" id="A0AAW0WVA7"/>
<keyword evidence="4 6" id="KW-1133">Transmembrane helix</keyword>
<dbReference type="EMBL" id="JARKIK010000044">
    <property type="protein sequence ID" value="KAK8736245.1"/>
    <property type="molecule type" value="Genomic_DNA"/>
</dbReference>
<evidence type="ECO:0000256" key="3">
    <source>
        <dbReference type="ARBA" id="ARBA00022692"/>
    </source>
</evidence>
<evidence type="ECO:0000256" key="1">
    <source>
        <dbReference type="ARBA" id="ARBA00004141"/>
    </source>
</evidence>
<evidence type="ECO:0000313" key="8">
    <source>
        <dbReference type="Proteomes" id="UP001445076"/>
    </source>
</evidence>
<feature type="transmembrane region" description="Helical" evidence="6">
    <location>
        <begin position="93"/>
        <end position="117"/>
    </location>
</feature>
<evidence type="ECO:0000256" key="5">
    <source>
        <dbReference type="ARBA" id="ARBA00023136"/>
    </source>
</evidence>
<keyword evidence="3 6" id="KW-0812">Transmembrane</keyword>
<keyword evidence="5 6" id="KW-0472">Membrane</keyword>
<feature type="transmembrane region" description="Helical" evidence="6">
    <location>
        <begin position="154"/>
        <end position="175"/>
    </location>
</feature>
<comment type="caution">
    <text evidence="7">The sequence shown here is derived from an EMBL/GenBank/DDBJ whole genome shotgun (WGS) entry which is preliminary data.</text>
</comment>
<evidence type="ECO:0000313" key="7">
    <source>
        <dbReference type="EMBL" id="KAK8736245.1"/>
    </source>
</evidence>
<dbReference type="Pfam" id="PF04241">
    <property type="entry name" value="DUF423"/>
    <property type="match status" value="1"/>
</dbReference>
<protein>
    <submittedName>
        <fullName evidence="7">Uncharacterized protein</fullName>
    </submittedName>
</protein>
<comment type="subcellular location">
    <subcellularLocation>
        <location evidence="1">Membrane</location>
        <topology evidence="1">Multi-pass membrane protein</topology>
    </subcellularLocation>
</comment>
<evidence type="ECO:0000256" key="6">
    <source>
        <dbReference type="SAM" id="Phobius"/>
    </source>
</evidence>
<sequence>RSSLTTFIQLRETTCEAEINNLVRKNDSNIIWKEGQMVGDKYSWLWNNYITREAVRCPKKVAELLWTDRKSNINQVVTKVSSDMLNIPSYARWFIRIAGISGAAAVALGAYGAHVFYRREYPEELKQVYETANRYHFLHTLALLGVPLCRRPKLAGALFVAGTAIFCGTCYYYALTGSKNVRQYTPYGGMLLIVGWLSMVL</sequence>
<proteinExistence type="inferred from homology"/>
<name>A0AAW0WVA7_CHEQU</name>
<evidence type="ECO:0000256" key="2">
    <source>
        <dbReference type="ARBA" id="ARBA00006208"/>
    </source>
</evidence>
<comment type="similarity">
    <text evidence="2">Belongs to the TMEM256 family.</text>
</comment>
<reference evidence="7 8" key="1">
    <citation type="journal article" date="2024" name="BMC Genomics">
        <title>Genome assembly of redclaw crayfish (Cherax quadricarinatus) provides insights into its immune adaptation and hypoxia tolerance.</title>
        <authorList>
            <person name="Liu Z."/>
            <person name="Zheng J."/>
            <person name="Li H."/>
            <person name="Fang K."/>
            <person name="Wang S."/>
            <person name="He J."/>
            <person name="Zhou D."/>
            <person name="Weng S."/>
            <person name="Chi M."/>
            <person name="Gu Z."/>
            <person name="He J."/>
            <person name="Li F."/>
            <person name="Wang M."/>
        </authorList>
    </citation>
    <scope>NUCLEOTIDE SEQUENCE [LARGE SCALE GENOMIC DNA]</scope>
    <source>
        <strain evidence="7">ZL_2023a</strain>
    </source>
</reference>
<dbReference type="GO" id="GO:0016020">
    <property type="term" value="C:membrane"/>
    <property type="evidence" value="ECO:0007669"/>
    <property type="project" value="UniProtKB-SubCell"/>
</dbReference>
<feature type="transmembrane region" description="Helical" evidence="6">
    <location>
        <begin position="181"/>
        <end position="200"/>
    </location>
</feature>
<dbReference type="PANTHER" id="PTHR43461">
    <property type="entry name" value="TRANSMEMBRANE PROTEIN 256"/>
    <property type="match status" value="1"/>
</dbReference>
<accession>A0AAW0WVA7</accession>
<organism evidence="7 8">
    <name type="scientific">Cherax quadricarinatus</name>
    <name type="common">Australian red claw crayfish</name>
    <dbReference type="NCBI Taxonomy" id="27406"/>
    <lineage>
        <taxon>Eukaryota</taxon>
        <taxon>Metazoa</taxon>
        <taxon>Ecdysozoa</taxon>
        <taxon>Arthropoda</taxon>
        <taxon>Crustacea</taxon>
        <taxon>Multicrustacea</taxon>
        <taxon>Malacostraca</taxon>
        <taxon>Eumalacostraca</taxon>
        <taxon>Eucarida</taxon>
        <taxon>Decapoda</taxon>
        <taxon>Pleocyemata</taxon>
        <taxon>Astacidea</taxon>
        <taxon>Parastacoidea</taxon>
        <taxon>Parastacidae</taxon>
        <taxon>Cherax</taxon>
    </lineage>
</organism>
<keyword evidence="8" id="KW-1185">Reference proteome</keyword>
<evidence type="ECO:0000256" key="4">
    <source>
        <dbReference type="ARBA" id="ARBA00022989"/>
    </source>
</evidence>
<gene>
    <name evidence="7" type="ORF">OTU49_004889</name>
</gene>
<dbReference type="InterPro" id="IPR006696">
    <property type="entry name" value="DUF423"/>
</dbReference>